<reference evidence="5" key="1">
    <citation type="journal article" date="2014" name="Proc. Natl. Acad. Sci. U.S.A.">
        <title>Extensive sampling of basidiomycete genomes demonstrates inadequacy of the white-rot/brown-rot paradigm for wood decay fungi.</title>
        <authorList>
            <person name="Riley R."/>
            <person name="Salamov A.A."/>
            <person name="Brown D.W."/>
            <person name="Nagy L.G."/>
            <person name="Floudas D."/>
            <person name="Held B.W."/>
            <person name="Levasseur A."/>
            <person name="Lombard V."/>
            <person name="Morin E."/>
            <person name="Otillar R."/>
            <person name="Lindquist E.A."/>
            <person name="Sun H."/>
            <person name="LaButti K.M."/>
            <person name="Schmutz J."/>
            <person name="Jabbour D."/>
            <person name="Luo H."/>
            <person name="Baker S.E."/>
            <person name="Pisabarro A.G."/>
            <person name="Walton J.D."/>
            <person name="Blanchette R.A."/>
            <person name="Henrissat B."/>
            <person name="Martin F."/>
            <person name="Cullen D."/>
            <person name="Hibbett D.S."/>
            <person name="Grigoriev I.V."/>
        </authorList>
    </citation>
    <scope>NUCLEOTIDE SEQUENCE [LARGE SCALE GENOMIC DNA]</scope>
    <source>
        <strain evidence="5">CBS 339.88</strain>
    </source>
</reference>
<keyword evidence="5" id="KW-1185">Reference proteome</keyword>
<dbReference type="GO" id="GO:0003676">
    <property type="term" value="F:nucleic acid binding"/>
    <property type="evidence" value="ECO:0007669"/>
    <property type="project" value="InterPro"/>
</dbReference>
<dbReference type="PROSITE" id="PS50158">
    <property type="entry name" value="ZF_CCHC"/>
    <property type="match status" value="1"/>
</dbReference>
<feature type="domain" description="CCHC-type" evidence="3">
    <location>
        <begin position="404"/>
        <end position="419"/>
    </location>
</feature>
<gene>
    <name evidence="4" type="ORF">GALMADRAFT_82459</name>
</gene>
<evidence type="ECO:0000259" key="3">
    <source>
        <dbReference type="PROSITE" id="PS50158"/>
    </source>
</evidence>
<feature type="region of interest" description="Disordered" evidence="2">
    <location>
        <begin position="1"/>
        <end position="64"/>
    </location>
</feature>
<evidence type="ECO:0000256" key="2">
    <source>
        <dbReference type="SAM" id="MobiDB-lite"/>
    </source>
</evidence>
<dbReference type="InterPro" id="IPR001878">
    <property type="entry name" value="Znf_CCHC"/>
</dbReference>
<dbReference type="GO" id="GO:0008270">
    <property type="term" value="F:zinc ion binding"/>
    <property type="evidence" value="ECO:0007669"/>
    <property type="project" value="UniProtKB-KW"/>
</dbReference>
<feature type="compositionally biased region" description="Polar residues" evidence="2">
    <location>
        <begin position="1"/>
        <end position="55"/>
    </location>
</feature>
<protein>
    <recommendedName>
        <fullName evidence="3">CCHC-type domain-containing protein</fullName>
    </recommendedName>
</protein>
<keyword evidence="1" id="KW-0862">Zinc</keyword>
<proteinExistence type="predicted"/>
<dbReference type="HOGENOM" id="CLU_041692_1_0_1"/>
<dbReference type="SMART" id="SM00343">
    <property type="entry name" value="ZnF_C2HC"/>
    <property type="match status" value="1"/>
</dbReference>
<sequence length="422" mass="46632">MSGNDASSSTVNTAPTGAQSHLSHTTGGENQASSSHEQHESTSGQRESSSTPSVNHDSDESHHHPASVALLSACNAIVESFRGQKCSKSTALLSIHGILAKAIPNDPENLDKAFSRYLEIIDNHEAYVSRAEKRGHQDHSDEYAGSAAYFEDEDHVEEREPHAKKSRIDESHFPWNVADLIQSITLSPSLNRSLKLLQLYTVDPKASKRSLTNAPTCPEFPDSEWSNILAGRAINLDHVLSGYYSVSNNDERSESIGEIQIKFGTASPTKLVTSAGDWSIAWNRTSRATIFAFPHRSGELADYGEYIIGLFGATDMLFHNRIIAYDRAVRRRVGSRRDLELTDVHKFADLKQLHMDSTGAAVVHNSVVNAKYGSNPRKRSEPCNRYNQGLCTLDEKVCRRLHICNNCLEPGHKSSECPKPKL</sequence>
<dbReference type="STRING" id="685588.A0A067S2E4"/>
<organism evidence="4 5">
    <name type="scientific">Galerina marginata (strain CBS 339.88)</name>
    <dbReference type="NCBI Taxonomy" id="685588"/>
    <lineage>
        <taxon>Eukaryota</taxon>
        <taxon>Fungi</taxon>
        <taxon>Dikarya</taxon>
        <taxon>Basidiomycota</taxon>
        <taxon>Agaricomycotina</taxon>
        <taxon>Agaricomycetes</taxon>
        <taxon>Agaricomycetidae</taxon>
        <taxon>Agaricales</taxon>
        <taxon>Agaricineae</taxon>
        <taxon>Strophariaceae</taxon>
        <taxon>Galerina</taxon>
    </lineage>
</organism>
<dbReference type="Proteomes" id="UP000027222">
    <property type="component" value="Unassembled WGS sequence"/>
</dbReference>
<dbReference type="AlphaFoldDB" id="A0A067S2E4"/>
<keyword evidence="1" id="KW-0863">Zinc-finger</keyword>
<dbReference type="EMBL" id="KL142624">
    <property type="protein sequence ID" value="KDR64970.1"/>
    <property type="molecule type" value="Genomic_DNA"/>
</dbReference>
<evidence type="ECO:0000256" key="1">
    <source>
        <dbReference type="PROSITE-ProRule" id="PRU00047"/>
    </source>
</evidence>
<dbReference type="OrthoDB" id="2355984at2759"/>
<evidence type="ECO:0000313" key="4">
    <source>
        <dbReference type="EMBL" id="KDR64970.1"/>
    </source>
</evidence>
<accession>A0A067S2E4</accession>
<keyword evidence="1" id="KW-0479">Metal-binding</keyword>
<evidence type="ECO:0000313" key="5">
    <source>
        <dbReference type="Proteomes" id="UP000027222"/>
    </source>
</evidence>
<name>A0A067S2E4_GALM3</name>